<protein>
    <recommendedName>
        <fullName evidence="7">EamA domain-containing protein</fullName>
    </recommendedName>
</protein>
<accession>A0A0D6P2W2</accession>
<dbReference type="OrthoDB" id="7850605at2"/>
<evidence type="ECO:0000256" key="5">
    <source>
        <dbReference type="ARBA" id="ARBA00023136"/>
    </source>
</evidence>
<dbReference type="Gene3D" id="1.10.3730.20">
    <property type="match status" value="1"/>
</dbReference>
<dbReference type="InterPro" id="IPR037185">
    <property type="entry name" value="EmrE-like"/>
</dbReference>
<name>A0A0D6P2W2_9PROT</name>
<feature type="domain" description="EamA" evidence="7">
    <location>
        <begin position="25"/>
        <end position="158"/>
    </location>
</feature>
<feature type="transmembrane region" description="Helical" evidence="6">
    <location>
        <begin position="142"/>
        <end position="162"/>
    </location>
</feature>
<organism evidence="8 9">
    <name type="scientific">Acidisphaera rubrifaciens HS-AP3</name>
    <dbReference type="NCBI Taxonomy" id="1231350"/>
    <lineage>
        <taxon>Bacteria</taxon>
        <taxon>Pseudomonadati</taxon>
        <taxon>Pseudomonadota</taxon>
        <taxon>Alphaproteobacteria</taxon>
        <taxon>Acetobacterales</taxon>
        <taxon>Acetobacteraceae</taxon>
        <taxon>Acidisphaera</taxon>
    </lineage>
</organism>
<keyword evidence="2" id="KW-1003">Cell membrane</keyword>
<dbReference type="InterPro" id="IPR050638">
    <property type="entry name" value="AA-Vitamin_Transporters"/>
</dbReference>
<dbReference type="SUPFAM" id="SSF103481">
    <property type="entry name" value="Multidrug resistance efflux transporter EmrE"/>
    <property type="match status" value="2"/>
</dbReference>
<keyword evidence="3 6" id="KW-0812">Transmembrane</keyword>
<feature type="transmembrane region" description="Helical" evidence="6">
    <location>
        <begin position="289"/>
        <end position="306"/>
    </location>
</feature>
<feature type="transmembrane region" description="Helical" evidence="6">
    <location>
        <begin position="232"/>
        <end position="252"/>
    </location>
</feature>
<evidence type="ECO:0000256" key="1">
    <source>
        <dbReference type="ARBA" id="ARBA00004651"/>
    </source>
</evidence>
<evidence type="ECO:0000256" key="4">
    <source>
        <dbReference type="ARBA" id="ARBA00022989"/>
    </source>
</evidence>
<feature type="transmembrane region" description="Helical" evidence="6">
    <location>
        <begin position="87"/>
        <end position="111"/>
    </location>
</feature>
<feature type="transmembrane region" description="Helical" evidence="6">
    <location>
        <begin position="168"/>
        <end position="189"/>
    </location>
</feature>
<proteinExistence type="predicted"/>
<sequence>MSTGPVARAAVPAVPAAAVVERRAIGLGFLLVTAFGWGINWPMMRLVLGELPPLTARALSGAVGTVVAFAAAALLRERLRPPAGQWGALLISTILNFSAFSALSIMCVKLLDASEAVIVVYTLPLWAVLLAWPLLGERPTPARIAALVIGLSGVVVLMSGQLHFDQGWTTLAGVLCGLGASILFALGTVLTKRRPLAMPQLAAVAWQIGLGTIPIAALALTETPHWAGLTPGIWAGLAYLATIPLSLCYYTWFRALHLLPASTATIGSLLVPIIGVCVAALALGEPLGVRQITALVLTVGGVALAART</sequence>
<dbReference type="Pfam" id="PF00892">
    <property type="entry name" value="EamA"/>
    <property type="match status" value="2"/>
</dbReference>
<evidence type="ECO:0000259" key="7">
    <source>
        <dbReference type="Pfam" id="PF00892"/>
    </source>
</evidence>
<dbReference type="InterPro" id="IPR000620">
    <property type="entry name" value="EamA_dom"/>
</dbReference>
<evidence type="ECO:0000256" key="2">
    <source>
        <dbReference type="ARBA" id="ARBA00022475"/>
    </source>
</evidence>
<keyword evidence="4 6" id="KW-1133">Transmembrane helix</keyword>
<feature type="transmembrane region" description="Helical" evidence="6">
    <location>
        <begin position="117"/>
        <end position="135"/>
    </location>
</feature>
<keyword evidence="9" id="KW-1185">Reference proteome</keyword>
<dbReference type="EMBL" id="BANB01000045">
    <property type="protein sequence ID" value="GAN76012.1"/>
    <property type="molecule type" value="Genomic_DNA"/>
</dbReference>
<feature type="transmembrane region" description="Helical" evidence="6">
    <location>
        <begin position="201"/>
        <end position="220"/>
    </location>
</feature>
<feature type="transmembrane region" description="Helical" evidence="6">
    <location>
        <begin position="264"/>
        <end position="283"/>
    </location>
</feature>
<gene>
    <name evidence="8" type="ORF">Asru_0045_03</name>
</gene>
<feature type="transmembrane region" description="Helical" evidence="6">
    <location>
        <begin position="56"/>
        <end position="75"/>
    </location>
</feature>
<evidence type="ECO:0000256" key="3">
    <source>
        <dbReference type="ARBA" id="ARBA00022692"/>
    </source>
</evidence>
<evidence type="ECO:0000313" key="8">
    <source>
        <dbReference type="EMBL" id="GAN76012.1"/>
    </source>
</evidence>
<dbReference type="Proteomes" id="UP000032680">
    <property type="component" value="Unassembled WGS sequence"/>
</dbReference>
<reference evidence="8 9" key="1">
    <citation type="submission" date="2012-11" db="EMBL/GenBank/DDBJ databases">
        <title>Whole genome sequence of Acidisphaera rubrifaciens HS-AP3.</title>
        <authorList>
            <person name="Azuma Y."/>
            <person name="Higashiura N."/>
            <person name="Hirakawa H."/>
            <person name="Matsushita K."/>
        </authorList>
    </citation>
    <scope>NUCLEOTIDE SEQUENCE [LARGE SCALE GENOMIC DNA]</scope>
    <source>
        <strain evidence="8 9">HS-AP3</strain>
    </source>
</reference>
<comment type="subcellular location">
    <subcellularLocation>
        <location evidence="1">Cell membrane</location>
        <topology evidence="1">Multi-pass membrane protein</topology>
    </subcellularLocation>
</comment>
<dbReference type="GO" id="GO:0005886">
    <property type="term" value="C:plasma membrane"/>
    <property type="evidence" value="ECO:0007669"/>
    <property type="project" value="UniProtKB-SubCell"/>
</dbReference>
<keyword evidence="5 6" id="KW-0472">Membrane</keyword>
<dbReference type="PANTHER" id="PTHR32322:SF18">
    <property type="entry name" value="S-ADENOSYLMETHIONINE_S-ADENOSYLHOMOCYSTEINE TRANSPORTER"/>
    <property type="match status" value="1"/>
</dbReference>
<feature type="transmembrane region" description="Helical" evidence="6">
    <location>
        <begin position="24"/>
        <end position="44"/>
    </location>
</feature>
<evidence type="ECO:0000313" key="9">
    <source>
        <dbReference type="Proteomes" id="UP000032680"/>
    </source>
</evidence>
<comment type="caution">
    <text evidence="8">The sequence shown here is derived from an EMBL/GenBank/DDBJ whole genome shotgun (WGS) entry which is preliminary data.</text>
</comment>
<dbReference type="PANTHER" id="PTHR32322">
    <property type="entry name" value="INNER MEMBRANE TRANSPORTER"/>
    <property type="match status" value="1"/>
</dbReference>
<feature type="domain" description="EamA" evidence="7">
    <location>
        <begin position="172"/>
        <end position="305"/>
    </location>
</feature>
<dbReference type="AlphaFoldDB" id="A0A0D6P2W2"/>
<evidence type="ECO:0000256" key="6">
    <source>
        <dbReference type="SAM" id="Phobius"/>
    </source>
</evidence>